<evidence type="ECO:0000256" key="4">
    <source>
        <dbReference type="ARBA" id="ARBA00022737"/>
    </source>
</evidence>
<keyword evidence="2" id="KW-0964">Secreted</keyword>
<dbReference type="PROSITE" id="PS01180">
    <property type="entry name" value="CUB"/>
    <property type="match status" value="2"/>
</dbReference>
<dbReference type="FunFam" id="2.60.120.290:FF:000005">
    <property type="entry name" value="Procollagen C-endopeptidase enhancer 1"/>
    <property type="match status" value="1"/>
</dbReference>
<evidence type="ECO:0000256" key="7">
    <source>
        <dbReference type="PROSITE-ProRule" id="PRU00059"/>
    </source>
</evidence>
<organism evidence="12 13">
    <name type="scientific">Panthera tigris altaica</name>
    <name type="common">Siberian tiger</name>
    <dbReference type="NCBI Taxonomy" id="74533"/>
    <lineage>
        <taxon>Eukaryota</taxon>
        <taxon>Metazoa</taxon>
        <taxon>Chordata</taxon>
        <taxon>Craniata</taxon>
        <taxon>Vertebrata</taxon>
        <taxon>Euteleostomi</taxon>
        <taxon>Mammalia</taxon>
        <taxon>Eutheria</taxon>
        <taxon>Laurasiatheria</taxon>
        <taxon>Carnivora</taxon>
        <taxon>Feliformia</taxon>
        <taxon>Felidae</taxon>
        <taxon>Pantherinae</taxon>
        <taxon>Panthera</taxon>
    </lineage>
</organism>
<dbReference type="SMART" id="SM00042">
    <property type="entry name" value="CUB"/>
    <property type="match status" value="2"/>
</dbReference>
<evidence type="ECO:0000256" key="2">
    <source>
        <dbReference type="ARBA" id="ARBA00022525"/>
    </source>
</evidence>
<evidence type="ECO:0000259" key="11">
    <source>
        <dbReference type="PROSITE" id="PS50189"/>
    </source>
</evidence>
<dbReference type="InterPro" id="IPR008993">
    <property type="entry name" value="TIMP-like_OB-fold"/>
</dbReference>
<keyword evidence="5 7" id="KW-1015">Disulfide bond</keyword>
<feature type="domain" description="NTR" evidence="11">
    <location>
        <begin position="327"/>
        <end position="446"/>
    </location>
</feature>
<evidence type="ECO:0000256" key="1">
    <source>
        <dbReference type="ARBA" id="ARBA00004613"/>
    </source>
</evidence>
<dbReference type="InterPro" id="IPR035814">
    <property type="entry name" value="NTR_PCOLCE"/>
</dbReference>
<dbReference type="GO" id="GO:0006508">
    <property type="term" value="P:proteolysis"/>
    <property type="evidence" value="ECO:0007669"/>
    <property type="project" value="TreeGrafter"/>
</dbReference>
<dbReference type="Pfam" id="PF01759">
    <property type="entry name" value="NTR"/>
    <property type="match status" value="1"/>
</dbReference>
<feature type="domain" description="CUB" evidence="10">
    <location>
        <begin position="37"/>
        <end position="149"/>
    </location>
</feature>
<feature type="disulfide bond" evidence="7">
    <location>
        <begin position="159"/>
        <end position="186"/>
    </location>
</feature>
<dbReference type="GO" id="GO:0005615">
    <property type="term" value="C:extracellular space"/>
    <property type="evidence" value="ECO:0007669"/>
    <property type="project" value="TreeGrafter"/>
</dbReference>
<dbReference type="Gene3D" id="2.40.50.120">
    <property type="match status" value="1"/>
</dbReference>
<dbReference type="PANTHER" id="PTHR24251:SF24">
    <property type="entry name" value="PROCOLLAGEN C-ENDOPEPTIDASE ENHANCER 1"/>
    <property type="match status" value="1"/>
</dbReference>
<comment type="caution">
    <text evidence="7">Lacks conserved residue(s) required for the propagation of feature annotation.</text>
</comment>
<gene>
    <name evidence="12" type="primary">PCOLCE</name>
</gene>
<dbReference type="CDD" id="cd03576">
    <property type="entry name" value="NTR_PCOLCE"/>
    <property type="match status" value="1"/>
</dbReference>
<dbReference type="Pfam" id="PF00431">
    <property type="entry name" value="CUB"/>
    <property type="match status" value="2"/>
</dbReference>
<dbReference type="SMART" id="SM00643">
    <property type="entry name" value="C345C"/>
    <property type="match status" value="1"/>
</dbReference>
<keyword evidence="4" id="KW-0677">Repeat</keyword>
<dbReference type="GeneTree" id="ENSGT00940000159264"/>
<comment type="subcellular location">
    <subcellularLocation>
        <location evidence="1">Secreted</location>
    </subcellularLocation>
</comment>
<evidence type="ECO:0000256" key="6">
    <source>
        <dbReference type="ARBA" id="ARBA00023180"/>
    </source>
</evidence>
<dbReference type="Ensembl" id="ENSPTIT00000018097.1">
    <property type="protein sequence ID" value="ENSPTIP00000014016.1"/>
    <property type="gene ID" value="ENSPTIG00000013565.1"/>
</dbReference>
<evidence type="ECO:0000256" key="5">
    <source>
        <dbReference type="ARBA" id="ARBA00023157"/>
    </source>
</evidence>
<evidence type="ECO:0000256" key="3">
    <source>
        <dbReference type="ARBA" id="ARBA00022729"/>
    </source>
</evidence>
<dbReference type="SUPFAM" id="SSF49854">
    <property type="entry name" value="Spermadhesin, CUB domain"/>
    <property type="match status" value="2"/>
</dbReference>
<evidence type="ECO:0000256" key="8">
    <source>
        <dbReference type="SAM" id="MobiDB-lite"/>
    </source>
</evidence>
<dbReference type="GO" id="GO:0016504">
    <property type="term" value="F:peptidase activator activity"/>
    <property type="evidence" value="ECO:0007669"/>
    <property type="project" value="Ensembl"/>
</dbReference>
<reference evidence="12" key="2">
    <citation type="submission" date="2025-09" db="UniProtKB">
        <authorList>
            <consortium name="Ensembl"/>
        </authorList>
    </citation>
    <scope>IDENTIFICATION</scope>
</reference>
<evidence type="ECO:0000313" key="12">
    <source>
        <dbReference type="Ensembl" id="ENSPTIP00000014016.1"/>
    </source>
</evidence>
<dbReference type="InterPro" id="IPR000859">
    <property type="entry name" value="CUB_dom"/>
</dbReference>
<evidence type="ECO:0000256" key="9">
    <source>
        <dbReference type="SAM" id="SignalP"/>
    </source>
</evidence>
<dbReference type="CDD" id="cd00041">
    <property type="entry name" value="CUB"/>
    <property type="match status" value="2"/>
</dbReference>
<keyword evidence="6" id="KW-0325">Glycoprotein</keyword>
<feature type="chain" id="PRO_5034390938" evidence="9">
    <location>
        <begin position="26"/>
        <end position="458"/>
    </location>
</feature>
<dbReference type="Gene3D" id="2.60.120.290">
    <property type="entry name" value="Spermadhesin, CUB domain"/>
    <property type="match status" value="2"/>
</dbReference>
<keyword evidence="3 9" id="KW-0732">Signal</keyword>
<proteinExistence type="predicted"/>
<dbReference type="GO" id="GO:0008201">
    <property type="term" value="F:heparin binding"/>
    <property type="evidence" value="ECO:0007669"/>
    <property type="project" value="Ensembl"/>
</dbReference>
<keyword evidence="13" id="KW-1185">Reference proteome</keyword>
<dbReference type="InterPro" id="IPR001134">
    <property type="entry name" value="Netrin_domain"/>
</dbReference>
<feature type="region of interest" description="Disordered" evidence="8">
    <location>
        <begin position="273"/>
        <end position="294"/>
    </location>
</feature>
<protein>
    <submittedName>
        <fullName evidence="12">Procollagen C-endopeptidase enhancer</fullName>
    </submittedName>
</protein>
<dbReference type="FunFam" id="2.60.120.290:FF:000026">
    <property type="entry name" value="Procollagen C-endopeptidase enhancer 2"/>
    <property type="match status" value="1"/>
</dbReference>
<feature type="signal peptide" evidence="9">
    <location>
        <begin position="1"/>
        <end position="25"/>
    </location>
</feature>
<accession>A0A8C9K775</accession>
<dbReference type="SUPFAM" id="SSF50242">
    <property type="entry name" value="TIMP-like"/>
    <property type="match status" value="1"/>
</dbReference>
<reference evidence="12" key="1">
    <citation type="submission" date="2025-08" db="UniProtKB">
        <authorList>
            <consortium name="Ensembl"/>
        </authorList>
    </citation>
    <scope>IDENTIFICATION</scope>
</reference>
<dbReference type="AlphaFoldDB" id="A0A8C9K775"/>
<dbReference type="InterPro" id="IPR018933">
    <property type="entry name" value="Netrin_module_non-TIMP"/>
</dbReference>
<evidence type="ECO:0000259" key="10">
    <source>
        <dbReference type="PROSITE" id="PS01180"/>
    </source>
</evidence>
<dbReference type="PROSITE" id="PS50189">
    <property type="entry name" value="NTR"/>
    <property type="match status" value="1"/>
</dbReference>
<dbReference type="GO" id="GO:0005518">
    <property type="term" value="F:collagen binding"/>
    <property type="evidence" value="ECO:0007669"/>
    <property type="project" value="Ensembl"/>
</dbReference>
<dbReference type="InterPro" id="IPR035914">
    <property type="entry name" value="Sperma_CUB_dom_sf"/>
</dbReference>
<sequence length="458" mass="48903">MLPAATASLLGPLLTAWALLPFAQGQTPNYTRPVFLCGGDVTGESGYVASEGFPNLYPPNKECIWTITVPEGQTVSLSFRVFDFELHPACRYDALEVFAGSGTSGQRLGRFCGTFRPAPLVAPGNQVTLRMTADEGTGGRGFLLWYSGRATSGTEHQFCGGRLEKAQGTLTTPNWPESDYPPGISCSWHIIAPPDQVISLTFGKFDLEPDTYCRYDSVSVFNGAVSDDAKRLGKFCGDTAPGPISSEGNELLVQFVSDLSVTADGFSASYKTLPRGAAKEDPGPKPGIPSEEKPKAVMGKVALPTRCVGRPPQTASPSLLDVPSVPCPKQCRRTGTLQSNFCTSNLVVTATVKSMVRGPGEGLTVTVSLIGAYKTGGLDLPSPLTDTPLKFYVPCKQCPPMKKGVSYLMMGQVEENRGPTLPPESFVVLYRSNQDQILTNLSKRKCPSQPVRAAGSQA</sequence>
<name>A0A8C9K775_PANTA</name>
<evidence type="ECO:0000313" key="13">
    <source>
        <dbReference type="Proteomes" id="UP000675900"/>
    </source>
</evidence>
<dbReference type="PANTHER" id="PTHR24251">
    <property type="entry name" value="OVOCHYMASE-RELATED"/>
    <property type="match status" value="1"/>
</dbReference>
<feature type="domain" description="CUB" evidence="10">
    <location>
        <begin position="159"/>
        <end position="273"/>
    </location>
</feature>
<dbReference type="Proteomes" id="UP000675900">
    <property type="component" value="Unassembled WGS sequence"/>
</dbReference>